<keyword evidence="2" id="KW-0349">Heme</keyword>
<dbReference type="InterPro" id="IPR051811">
    <property type="entry name" value="Cytochrome_c550/c551-like"/>
</dbReference>
<dbReference type="Pfam" id="PF00034">
    <property type="entry name" value="Cytochrom_C"/>
    <property type="match status" value="1"/>
</dbReference>
<feature type="transmembrane region" description="Helical" evidence="6">
    <location>
        <begin position="140"/>
        <end position="161"/>
    </location>
</feature>
<dbReference type="EMBL" id="UINC01008694">
    <property type="protein sequence ID" value="SVA39099.1"/>
    <property type="molecule type" value="Genomic_DNA"/>
</dbReference>
<dbReference type="InterPro" id="IPR009056">
    <property type="entry name" value="Cyt_c-like_dom"/>
</dbReference>
<dbReference type="GO" id="GO:0046872">
    <property type="term" value="F:metal ion binding"/>
    <property type="evidence" value="ECO:0007669"/>
    <property type="project" value="UniProtKB-KW"/>
</dbReference>
<feature type="transmembrane region" description="Helical" evidence="6">
    <location>
        <begin position="14"/>
        <end position="32"/>
    </location>
</feature>
<evidence type="ECO:0000313" key="8">
    <source>
        <dbReference type="EMBL" id="SVA39099.1"/>
    </source>
</evidence>
<keyword evidence="4" id="KW-0249">Electron transport</keyword>
<dbReference type="SUPFAM" id="SSF46626">
    <property type="entry name" value="Cytochrome c"/>
    <property type="match status" value="1"/>
</dbReference>
<dbReference type="PROSITE" id="PS51007">
    <property type="entry name" value="CYTC"/>
    <property type="match status" value="1"/>
</dbReference>
<dbReference type="AlphaFoldDB" id="A0A381VFF6"/>
<evidence type="ECO:0000259" key="7">
    <source>
        <dbReference type="PROSITE" id="PS51007"/>
    </source>
</evidence>
<keyword evidence="3" id="KW-0479">Metal-binding</keyword>
<feature type="domain" description="Cytochrome c" evidence="7">
    <location>
        <begin position="32"/>
        <end position="123"/>
    </location>
</feature>
<keyword evidence="6" id="KW-0472">Membrane</keyword>
<proteinExistence type="predicted"/>
<protein>
    <recommendedName>
        <fullName evidence="7">Cytochrome c domain-containing protein</fullName>
    </recommendedName>
</protein>
<evidence type="ECO:0000256" key="2">
    <source>
        <dbReference type="ARBA" id="ARBA00022617"/>
    </source>
</evidence>
<accession>A0A381VFF6</accession>
<organism evidence="8">
    <name type="scientific">marine metagenome</name>
    <dbReference type="NCBI Taxonomy" id="408172"/>
    <lineage>
        <taxon>unclassified sequences</taxon>
        <taxon>metagenomes</taxon>
        <taxon>ecological metagenomes</taxon>
    </lineage>
</organism>
<reference evidence="8" key="1">
    <citation type="submission" date="2018-05" db="EMBL/GenBank/DDBJ databases">
        <authorList>
            <person name="Lanie J.A."/>
            <person name="Ng W.-L."/>
            <person name="Kazmierczak K.M."/>
            <person name="Andrzejewski T.M."/>
            <person name="Davidsen T.M."/>
            <person name="Wayne K.J."/>
            <person name="Tettelin H."/>
            <person name="Glass J.I."/>
            <person name="Rusch D."/>
            <person name="Podicherti R."/>
            <person name="Tsui H.-C.T."/>
            <person name="Winkler M.E."/>
        </authorList>
    </citation>
    <scope>NUCLEOTIDE SEQUENCE</scope>
</reference>
<sequence>MFPFFYSLPGKKNISIIIFSIIFCLISIEYVGSAEKGEEIFQGNCAGCHTIGKGTLVGPDLSGVTLRREEKWLIRQIKDPDGLVAEKDPAALKLLKDFNMPMVALGLSDTEIAAIISYLKNIDKNTDQGKTSTTDLPSRYMPTVLISILILIVLTLIALIAGRKKVK</sequence>
<gene>
    <name evidence="8" type="ORF">METZ01_LOCUS91953</name>
</gene>
<dbReference type="GO" id="GO:0020037">
    <property type="term" value="F:heme binding"/>
    <property type="evidence" value="ECO:0007669"/>
    <property type="project" value="InterPro"/>
</dbReference>
<evidence type="ECO:0000256" key="5">
    <source>
        <dbReference type="ARBA" id="ARBA00023004"/>
    </source>
</evidence>
<keyword evidence="6" id="KW-1133">Transmembrane helix</keyword>
<evidence type="ECO:0000256" key="6">
    <source>
        <dbReference type="SAM" id="Phobius"/>
    </source>
</evidence>
<dbReference type="PANTHER" id="PTHR37823:SF1">
    <property type="entry name" value="CYTOCHROME C-553-LIKE"/>
    <property type="match status" value="1"/>
</dbReference>
<evidence type="ECO:0000256" key="1">
    <source>
        <dbReference type="ARBA" id="ARBA00022448"/>
    </source>
</evidence>
<keyword evidence="6" id="KW-0812">Transmembrane</keyword>
<evidence type="ECO:0000256" key="4">
    <source>
        <dbReference type="ARBA" id="ARBA00022982"/>
    </source>
</evidence>
<dbReference type="InterPro" id="IPR036909">
    <property type="entry name" value="Cyt_c-like_dom_sf"/>
</dbReference>
<keyword evidence="5" id="KW-0408">Iron</keyword>
<dbReference type="PANTHER" id="PTHR37823">
    <property type="entry name" value="CYTOCHROME C-553-LIKE"/>
    <property type="match status" value="1"/>
</dbReference>
<name>A0A381VFF6_9ZZZZ</name>
<keyword evidence="1" id="KW-0813">Transport</keyword>
<dbReference type="GO" id="GO:0009055">
    <property type="term" value="F:electron transfer activity"/>
    <property type="evidence" value="ECO:0007669"/>
    <property type="project" value="InterPro"/>
</dbReference>
<evidence type="ECO:0000256" key="3">
    <source>
        <dbReference type="ARBA" id="ARBA00022723"/>
    </source>
</evidence>
<dbReference type="Gene3D" id="1.10.760.10">
    <property type="entry name" value="Cytochrome c-like domain"/>
    <property type="match status" value="1"/>
</dbReference>